<sequence length="67" mass="7507">MKIISKLLVILLVFSLTSCVDKKKEEAEVKAAVEKVDSLESEVQKLGKEIDTKTKELEDSLQELDSI</sequence>
<proteinExistence type="predicted"/>
<evidence type="ECO:0000313" key="3">
    <source>
        <dbReference type="Proteomes" id="UP000474296"/>
    </source>
</evidence>
<dbReference type="AlphaFoldDB" id="A0A6M0CHR0"/>
<dbReference type="Proteomes" id="UP000474296">
    <property type="component" value="Unassembled WGS sequence"/>
</dbReference>
<evidence type="ECO:0000313" key="2">
    <source>
        <dbReference type="EMBL" id="NER17506.1"/>
    </source>
</evidence>
<keyword evidence="3" id="KW-1185">Reference proteome</keyword>
<comment type="caution">
    <text evidence="2">The sequence shown here is derived from an EMBL/GenBank/DDBJ whole genome shotgun (WGS) entry which is preliminary data.</text>
</comment>
<feature type="coiled-coil region" evidence="1">
    <location>
        <begin position="22"/>
        <end position="63"/>
    </location>
</feature>
<dbReference type="EMBL" id="JAABOQ010000004">
    <property type="protein sequence ID" value="NER17506.1"/>
    <property type="molecule type" value="Genomic_DNA"/>
</dbReference>
<dbReference type="RefSeq" id="WP_164032099.1">
    <property type="nucleotide sequence ID" value="NZ_JAABOQ010000004.1"/>
</dbReference>
<organism evidence="2 3">
    <name type="scientific">Spongiivirga citrea</name>
    <dbReference type="NCBI Taxonomy" id="1481457"/>
    <lineage>
        <taxon>Bacteria</taxon>
        <taxon>Pseudomonadati</taxon>
        <taxon>Bacteroidota</taxon>
        <taxon>Flavobacteriia</taxon>
        <taxon>Flavobacteriales</taxon>
        <taxon>Flavobacteriaceae</taxon>
        <taxon>Spongiivirga</taxon>
    </lineage>
</organism>
<evidence type="ECO:0000256" key="1">
    <source>
        <dbReference type="SAM" id="Coils"/>
    </source>
</evidence>
<gene>
    <name evidence="2" type="ORF">GWK10_09810</name>
</gene>
<keyword evidence="1" id="KW-0175">Coiled coil</keyword>
<reference evidence="2 3" key="1">
    <citation type="submission" date="2020-01" db="EMBL/GenBank/DDBJ databases">
        <title>Spongiivirga citrea KCTC 32990T.</title>
        <authorList>
            <person name="Wang G."/>
        </authorList>
    </citation>
    <scope>NUCLEOTIDE SEQUENCE [LARGE SCALE GENOMIC DNA]</scope>
    <source>
        <strain evidence="2 3">KCTC 32990</strain>
    </source>
</reference>
<accession>A0A6M0CHR0</accession>
<name>A0A6M0CHR0_9FLAO</name>
<dbReference type="PROSITE" id="PS51257">
    <property type="entry name" value="PROKAR_LIPOPROTEIN"/>
    <property type="match status" value="1"/>
</dbReference>
<protein>
    <submittedName>
        <fullName evidence="2">Uncharacterized protein</fullName>
    </submittedName>
</protein>